<evidence type="ECO:0000256" key="1">
    <source>
        <dbReference type="ARBA" id="ARBA00022763"/>
    </source>
</evidence>
<dbReference type="SUPFAM" id="SSF52980">
    <property type="entry name" value="Restriction endonuclease-like"/>
    <property type="match status" value="1"/>
</dbReference>
<comment type="caution">
    <text evidence="6">The sequence shown here is derived from an EMBL/GenBank/DDBJ whole genome shotgun (WGS) entry which is preliminary data.</text>
</comment>
<feature type="compositionally biased region" description="Low complexity" evidence="4">
    <location>
        <begin position="40"/>
        <end position="70"/>
    </location>
</feature>
<accession>A0ABP9HSS0</accession>
<organism evidence="6 7">
    <name type="scientific">Yinghuangia aomiensis</name>
    <dbReference type="NCBI Taxonomy" id="676205"/>
    <lineage>
        <taxon>Bacteria</taxon>
        <taxon>Bacillati</taxon>
        <taxon>Actinomycetota</taxon>
        <taxon>Actinomycetes</taxon>
        <taxon>Kitasatosporales</taxon>
        <taxon>Streptomycetaceae</taxon>
        <taxon>Yinghuangia</taxon>
    </lineage>
</organism>
<keyword evidence="2" id="KW-0347">Helicase</keyword>
<dbReference type="Gene3D" id="3.90.320.10">
    <property type="match status" value="1"/>
</dbReference>
<keyword evidence="3" id="KW-0234">DNA repair</keyword>
<proteinExistence type="predicted"/>
<evidence type="ECO:0000313" key="6">
    <source>
        <dbReference type="EMBL" id="GAA4977221.1"/>
    </source>
</evidence>
<evidence type="ECO:0000313" key="7">
    <source>
        <dbReference type="Proteomes" id="UP001500466"/>
    </source>
</evidence>
<dbReference type="InterPro" id="IPR038726">
    <property type="entry name" value="PDDEXK_AddAB-type"/>
</dbReference>
<keyword evidence="7" id="KW-1185">Reference proteome</keyword>
<name>A0ABP9HSS0_9ACTN</name>
<evidence type="ECO:0000256" key="3">
    <source>
        <dbReference type="ARBA" id="ARBA00023204"/>
    </source>
</evidence>
<dbReference type="InterPro" id="IPR011604">
    <property type="entry name" value="PDDEXK-like_dom_sf"/>
</dbReference>
<keyword evidence="1" id="KW-0227">DNA damage</keyword>
<sequence length="347" mass="38420">MHRAFRDGADGAVGHERDGCYWWVLEVPRGPGPPAPVPRAVPRAPYPGGMTETGTETTPAAGPDPAARGASLSPSRASDFMQCPLLYRFRVLDKLPEKPSAAATRGTVVHTVLERLFDIPRGDRTPEAALRLLRPAWDELLAKRPELAELFDDGEGGVAAAELADWLGGAEQLVERYFTLEDPNMLEPARRELYVETKLDDGLTLRGYVDRLDVAPTGDVRVVDYKTGKAPSARFEDKALFQMKFYALVLWRQYGRLPRRLQLVYLGSGDIVRYDPDEQDLLAVERKLRALWTAIQQATRTGDWRPNRTKLCGWCDHQAVCPEFGGTPPAYPLPVVAVTGPAETSAE</sequence>
<evidence type="ECO:0000259" key="5">
    <source>
        <dbReference type="Pfam" id="PF12705"/>
    </source>
</evidence>
<evidence type="ECO:0000256" key="4">
    <source>
        <dbReference type="SAM" id="MobiDB-lite"/>
    </source>
</evidence>
<keyword evidence="2" id="KW-0067">ATP-binding</keyword>
<gene>
    <name evidence="6" type="ORF">GCM10023205_50830</name>
</gene>
<protein>
    <submittedName>
        <fullName evidence="6">RecB family exonuclease</fullName>
    </submittedName>
</protein>
<evidence type="ECO:0000256" key="2">
    <source>
        <dbReference type="ARBA" id="ARBA00022806"/>
    </source>
</evidence>
<reference evidence="7" key="1">
    <citation type="journal article" date="2019" name="Int. J. Syst. Evol. Microbiol.">
        <title>The Global Catalogue of Microorganisms (GCM) 10K type strain sequencing project: providing services to taxonomists for standard genome sequencing and annotation.</title>
        <authorList>
            <consortium name="The Broad Institute Genomics Platform"/>
            <consortium name="The Broad Institute Genome Sequencing Center for Infectious Disease"/>
            <person name="Wu L."/>
            <person name="Ma J."/>
        </authorList>
    </citation>
    <scope>NUCLEOTIDE SEQUENCE [LARGE SCALE GENOMIC DNA]</scope>
    <source>
        <strain evidence="7">JCM 17986</strain>
    </source>
</reference>
<dbReference type="InterPro" id="IPR011335">
    <property type="entry name" value="Restrct_endonuc-II-like"/>
</dbReference>
<dbReference type="GO" id="GO:0004527">
    <property type="term" value="F:exonuclease activity"/>
    <property type="evidence" value="ECO:0007669"/>
    <property type="project" value="UniProtKB-KW"/>
</dbReference>
<dbReference type="Proteomes" id="UP001500466">
    <property type="component" value="Unassembled WGS sequence"/>
</dbReference>
<keyword evidence="6" id="KW-0269">Exonuclease</keyword>
<dbReference type="EMBL" id="BAABHS010000018">
    <property type="protein sequence ID" value="GAA4977221.1"/>
    <property type="molecule type" value="Genomic_DNA"/>
</dbReference>
<keyword evidence="6" id="KW-0378">Hydrolase</keyword>
<feature type="region of interest" description="Disordered" evidence="4">
    <location>
        <begin position="32"/>
        <end position="75"/>
    </location>
</feature>
<dbReference type="Pfam" id="PF12705">
    <property type="entry name" value="PDDEXK_1"/>
    <property type="match status" value="1"/>
</dbReference>
<keyword evidence="6" id="KW-0540">Nuclease</keyword>
<keyword evidence="2" id="KW-0547">Nucleotide-binding</keyword>
<feature type="domain" description="PD-(D/E)XK endonuclease-like" evidence="5">
    <location>
        <begin position="71"/>
        <end position="322"/>
    </location>
</feature>